<gene>
    <name evidence="4" type="ORF">GQ607_010429</name>
</gene>
<organism evidence="4 5">
    <name type="scientific">Colletotrichum asianum</name>
    <dbReference type="NCBI Taxonomy" id="702518"/>
    <lineage>
        <taxon>Eukaryota</taxon>
        <taxon>Fungi</taxon>
        <taxon>Dikarya</taxon>
        <taxon>Ascomycota</taxon>
        <taxon>Pezizomycotina</taxon>
        <taxon>Sordariomycetes</taxon>
        <taxon>Hypocreomycetidae</taxon>
        <taxon>Glomerellales</taxon>
        <taxon>Glomerellaceae</taxon>
        <taxon>Colletotrichum</taxon>
        <taxon>Colletotrichum gloeosporioides species complex</taxon>
    </lineage>
</organism>
<dbReference type="EMBL" id="WOWK01000062">
    <property type="protein sequence ID" value="KAF0322348.1"/>
    <property type="molecule type" value="Genomic_DNA"/>
</dbReference>
<dbReference type="GO" id="GO:0006351">
    <property type="term" value="P:DNA-templated transcription"/>
    <property type="evidence" value="ECO:0007669"/>
    <property type="project" value="InterPro"/>
</dbReference>
<evidence type="ECO:0000313" key="5">
    <source>
        <dbReference type="Proteomes" id="UP000434172"/>
    </source>
</evidence>
<sequence>MAQLAFRMGYHRDPSHFSRISAFDGEMRRRVWATIHILDGTMAMLIGAPRIISDGTWNTRPPRNIYDADLDQDCVQLPESRAGTEVTEVSFLLARYKMSLAMGRLVDLSLMNKLESPENVNSAEARLKEAYESIPERPGSSEGNENWTSAARRKCIEAALEIMKHLLFLDAETQPGGTLTMLGSKVSALVVHECLVATAALGTYLYRWSDASAVDEGGGAVSKPEIEAILRKSYQTWSHWSNWSAEARRAVELLDLLFKKLGGNSLDIEIDEEALTMDEMQLGLDWDADTLEIFFPLLNEPSV</sequence>
<evidence type="ECO:0000256" key="2">
    <source>
        <dbReference type="ARBA" id="ARBA00023242"/>
    </source>
</evidence>
<dbReference type="AlphaFoldDB" id="A0A8H3W6T8"/>
<comment type="subcellular location">
    <subcellularLocation>
        <location evidence="1">Nucleus</location>
    </subcellularLocation>
</comment>
<dbReference type="InterPro" id="IPR050613">
    <property type="entry name" value="Sec_Metabolite_Reg"/>
</dbReference>
<name>A0A8H3W6T8_9PEZI</name>
<proteinExistence type="predicted"/>
<evidence type="ECO:0000313" key="4">
    <source>
        <dbReference type="EMBL" id="KAF0322348.1"/>
    </source>
</evidence>
<reference evidence="4 5" key="1">
    <citation type="submission" date="2019-12" db="EMBL/GenBank/DDBJ databases">
        <title>A genome sequence resource for the geographically widespread anthracnose pathogen Colletotrichum asianum.</title>
        <authorList>
            <person name="Meng Y."/>
        </authorList>
    </citation>
    <scope>NUCLEOTIDE SEQUENCE [LARGE SCALE GENOMIC DNA]</scope>
    <source>
        <strain evidence="4 5">ICMP 18580</strain>
    </source>
</reference>
<keyword evidence="5" id="KW-1185">Reference proteome</keyword>
<feature type="domain" description="Xylanolytic transcriptional activator regulatory" evidence="3">
    <location>
        <begin position="3"/>
        <end position="120"/>
    </location>
</feature>
<dbReference type="GO" id="GO:0005634">
    <property type="term" value="C:nucleus"/>
    <property type="evidence" value="ECO:0007669"/>
    <property type="project" value="UniProtKB-SubCell"/>
</dbReference>
<accession>A0A8H3W6T8</accession>
<dbReference type="Proteomes" id="UP000434172">
    <property type="component" value="Unassembled WGS sequence"/>
</dbReference>
<dbReference type="Pfam" id="PF04082">
    <property type="entry name" value="Fungal_trans"/>
    <property type="match status" value="1"/>
</dbReference>
<dbReference type="CDD" id="cd12148">
    <property type="entry name" value="fungal_TF_MHR"/>
    <property type="match status" value="1"/>
</dbReference>
<evidence type="ECO:0000259" key="3">
    <source>
        <dbReference type="Pfam" id="PF04082"/>
    </source>
</evidence>
<dbReference type="OrthoDB" id="5431381at2759"/>
<keyword evidence="2" id="KW-0539">Nucleus</keyword>
<dbReference type="PANTHER" id="PTHR31001">
    <property type="entry name" value="UNCHARACTERIZED TRANSCRIPTIONAL REGULATORY PROTEIN"/>
    <property type="match status" value="1"/>
</dbReference>
<dbReference type="PANTHER" id="PTHR31001:SF49">
    <property type="entry name" value="ZN(II)2CYS6 TRANSCRIPTION FACTOR (EUROFUNG)"/>
    <property type="match status" value="1"/>
</dbReference>
<protein>
    <submittedName>
        <fullName evidence="4">Fungal specific transcription factor</fullName>
    </submittedName>
</protein>
<dbReference type="GO" id="GO:0003677">
    <property type="term" value="F:DNA binding"/>
    <property type="evidence" value="ECO:0007669"/>
    <property type="project" value="InterPro"/>
</dbReference>
<dbReference type="InterPro" id="IPR007219">
    <property type="entry name" value="XnlR_reg_dom"/>
</dbReference>
<dbReference type="GO" id="GO:0008270">
    <property type="term" value="F:zinc ion binding"/>
    <property type="evidence" value="ECO:0007669"/>
    <property type="project" value="InterPro"/>
</dbReference>
<comment type="caution">
    <text evidence="4">The sequence shown here is derived from an EMBL/GenBank/DDBJ whole genome shotgun (WGS) entry which is preliminary data.</text>
</comment>
<evidence type="ECO:0000256" key="1">
    <source>
        <dbReference type="ARBA" id="ARBA00004123"/>
    </source>
</evidence>